<comment type="caution">
    <text evidence="2">The sequence shown here is derived from an EMBL/GenBank/DDBJ whole genome shotgun (WGS) entry which is preliminary data.</text>
</comment>
<gene>
    <name evidence="2" type="ORF">Pka01_54700</name>
</gene>
<organism evidence="2 3">
    <name type="scientific">Planotetraspora kaengkrachanensis</name>
    <dbReference type="NCBI Taxonomy" id="575193"/>
    <lineage>
        <taxon>Bacteria</taxon>
        <taxon>Bacillati</taxon>
        <taxon>Actinomycetota</taxon>
        <taxon>Actinomycetes</taxon>
        <taxon>Streptosporangiales</taxon>
        <taxon>Streptosporangiaceae</taxon>
        <taxon>Planotetraspora</taxon>
    </lineage>
</organism>
<name>A0A8J3PWG6_9ACTN</name>
<protein>
    <submittedName>
        <fullName evidence="2">Uncharacterized protein</fullName>
    </submittedName>
</protein>
<evidence type="ECO:0000256" key="1">
    <source>
        <dbReference type="SAM" id="Phobius"/>
    </source>
</evidence>
<keyword evidence="1" id="KW-1133">Transmembrane helix</keyword>
<sequence length="156" mass="16803">MSDTDVVYRERPGRPGLWFGVPWGAWAVLMIWSFWDHWARTGEVDVGALLILGPLFFAVFSIPGLVSYSKRRYHTITLTSGTLRVGRDTLPVEGITLDPPDSGRPARLLGGAPGVPMGMREVVLGGSGGERHLVATGHPEAFLAALGRVIPQSSQG</sequence>
<keyword evidence="3" id="KW-1185">Reference proteome</keyword>
<evidence type="ECO:0000313" key="2">
    <source>
        <dbReference type="EMBL" id="GIG82343.1"/>
    </source>
</evidence>
<proteinExistence type="predicted"/>
<dbReference type="EMBL" id="BONV01000029">
    <property type="protein sequence ID" value="GIG82343.1"/>
    <property type="molecule type" value="Genomic_DNA"/>
</dbReference>
<dbReference type="RefSeq" id="WP_203885692.1">
    <property type="nucleotide sequence ID" value="NZ_BAABHH010000015.1"/>
</dbReference>
<feature type="transmembrane region" description="Helical" evidence="1">
    <location>
        <begin position="16"/>
        <end position="35"/>
    </location>
</feature>
<accession>A0A8J3PWG6</accession>
<keyword evidence="1" id="KW-0472">Membrane</keyword>
<feature type="transmembrane region" description="Helical" evidence="1">
    <location>
        <begin position="47"/>
        <end position="68"/>
    </location>
</feature>
<keyword evidence="1" id="KW-0812">Transmembrane</keyword>
<dbReference type="AlphaFoldDB" id="A0A8J3PWG6"/>
<reference evidence="2 3" key="1">
    <citation type="submission" date="2021-01" db="EMBL/GenBank/DDBJ databases">
        <title>Whole genome shotgun sequence of Planotetraspora kaengkrachanensis NBRC 104272.</title>
        <authorList>
            <person name="Komaki H."/>
            <person name="Tamura T."/>
        </authorList>
    </citation>
    <scope>NUCLEOTIDE SEQUENCE [LARGE SCALE GENOMIC DNA]</scope>
    <source>
        <strain evidence="2 3">NBRC 104272</strain>
    </source>
</reference>
<dbReference type="Proteomes" id="UP000630097">
    <property type="component" value="Unassembled WGS sequence"/>
</dbReference>
<evidence type="ECO:0000313" key="3">
    <source>
        <dbReference type="Proteomes" id="UP000630097"/>
    </source>
</evidence>